<dbReference type="EMBL" id="VIGI01000008">
    <property type="protein sequence ID" value="KAB8297362.1"/>
    <property type="molecule type" value="Genomic_DNA"/>
</dbReference>
<feature type="compositionally biased region" description="Basic and acidic residues" evidence="1">
    <location>
        <begin position="203"/>
        <end position="217"/>
    </location>
</feature>
<gene>
    <name evidence="3" type="ORF">EYC80_002708</name>
</gene>
<dbReference type="PANTHER" id="PTHR32440:SF0">
    <property type="entry name" value="PHOSPHATASE DCR2-RELATED"/>
    <property type="match status" value="1"/>
</dbReference>
<evidence type="ECO:0000313" key="4">
    <source>
        <dbReference type="Proteomes" id="UP000326757"/>
    </source>
</evidence>
<organism evidence="3 4">
    <name type="scientific">Monilinia laxa</name>
    <name type="common">Brown rot fungus</name>
    <name type="synonym">Sclerotinia laxa</name>
    <dbReference type="NCBI Taxonomy" id="61186"/>
    <lineage>
        <taxon>Eukaryota</taxon>
        <taxon>Fungi</taxon>
        <taxon>Dikarya</taxon>
        <taxon>Ascomycota</taxon>
        <taxon>Pezizomycotina</taxon>
        <taxon>Leotiomycetes</taxon>
        <taxon>Helotiales</taxon>
        <taxon>Sclerotiniaceae</taxon>
        <taxon>Monilinia</taxon>
    </lineage>
</organism>
<dbReference type="PANTHER" id="PTHR32440">
    <property type="entry name" value="PHOSPHATASE DCR2-RELATED-RELATED"/>
    <property type="match status" value="1"/>
</dbReference>
<reference evidence="3 4" key="1">
    <citation type="submission" date="2019-06" db="EMBL/GenBank/DDBJ databases">
        <title>Genome Sequence of the Brown Rot Fungal Pathogen Monilinia laxa.</title>
        <authorList>
            <person name="De Miccolis Angelini R.M."/>
            <person name="Landi L."/>
            <person name="Abate D."/>
            <person name="Pollastro S."/>
            <person name="Romanazzi G."/>
            <person name="Faretra F."/>
        </authorList>
    </citation>
    <scope>NUCLEOTIDE SEQUENCE [LARGE SCALE GENOMIC DNA]</scope>
    <source>
        <strain evidence="3 4">Mlax316</strain>
    </source>
</reference>
<dbReference type="GO" id="GO:0004721">
    <property type="term" value="F:phosphoprotein phosphatase activity"/>
    <property type="evidence" value="ECO:0007669"/>
    <property type="project" value="TreeGrafter"/>
</dbReference>
<dbReference type="Gene3D" id="3.40.50.150">
    <property type="entry name" value="Vaccinia Virus protein VP39"/>
    <property type="match status" value="1"/>
</dbReference>
<dbReference type="SUPFAM" id="SSF56300">
    <property type="entry name" value="Metallo-dependent phosphatases"/>
    <property type="match status" value="1"/>
</dbReference>
<feature type="domain" description="Calcineurin-like phosphoesterase" evidence="2">
    <location>
        <begin position="811"/>
        <end position="1057"/>
    </location>
</feature>
<dbReference type="FunFam" id="3.60.21.10:FF:000054">
    <property type="entry name" value="DCR2p Phosphoesterase"/>
    <property type="match status" value="1"/>
</dbReference>
<comment type="caution">
    <text evidence="3">The sequence shown here is derived from an EMBL/GenBank/DDBJ whole genome shotgun (WGS) entry which is preliminary data.</text>
</comment>
<dbReference type="SUPFAM" id="SSF53335">
    <property type="entry name" value="S-adenosyl-L-methionine-dependent methyltransferases"/>
    <property type="match status" value="2"/>
</dbReference>
<dbReference type="InterPro" id="IPR029052">
    <property type="entry name" value="Metallo-depent_PP-like"/>
</dbReference>
<dbReference type="Gene3D" id="3.60.21.10">
    <property type="match status" value="1"/>
</dbReference>
<dbReference type="OrthoDB" id="783096at2759"/>
<dbReference type="AlphaFoldDB" id="A0A5N6K4N6"/>
<proteinExistence type="predicted"/>
<dbReference type="GO" id="GO:0005737">
    <property type="term" value="C:cytoplasm"/>
    <property type="evidence" value="ECO:0007669"/>
    <property type="project" value="TreeGrafter"/>
</dbReference>
<evidence type="ECO:0000313" key="3">
    <source>
        <dbReference type="EMBL" id="KAB8297362.1"/>
    </source>
</evidence>
<dbReference type="Pfam" id="PF00149">
    <property type="entry name" value="Metallophos"/>
    <property type="match status" value="1"/>
</dbReference>
<protein>
    <recommendedName>
        <fullName evidence="2">Calcineurin-like phosphoesterase domain-containing protein</fullName>
    </recommendedName>
</protein>
<feature type="region of interest" description="Disordered" evidence="1">
    <location>
        <begin position="270"/>
        <end position="290"/>
    </location>
</feature>
<dbReference type="CDD" id="cd07383">
    <property type="entry name" value="MPP_Dcr2"/>
    <property type="match status" value="1"/>
</dbReference>
<keyword evidence="4" id="KW-1185">Reference proteome</keyword>
<sequence>MSTIQRTIFSGIKRVNSYQPLYLSCTRRSLTQRLVRENDIVLLQPETNRDALPTLSKPLKSGDSVVFRDHRRVKAEDIIGKPYRSVVAGGRRALFRIYEPTLGEYCDNAPRIVTPIYSSDASLIVSLLDINYTAVPSSQSKTAEDREELEPSRPLQESPVSEDGENLESAMSPQESDTEENETLEPDLWLENENQRVADISEESDHMEHPELSKIPDELEPTEEFTDAEKSETSDSVKHDDPERLEIFEAGTGHGSLTLHLARAIHGANSRAPSIPKFPKTKNKVNADDDIHRWGGKLSERNQKRMDLYDEWRSQRRAVIHTLDSDEKHSRHAQRTIRNYRQGAYFPHIDFHVGSIHNYLSKRLEETNDVFLDHAILDIPGIHDEMEIVGKCIKPDGRLITWCPSITQHIKCFETVKRKKLPFVLDRVLELGSQLSTGGREWEVRSVKPRALIKAEKKKMQEKMAQYEIDDTAAAVDAFFSNMSNKDKVGSSAEVKTESEFEGVPIQTGTGEEGDSVDTSGWEMICRPKVGDRISGGGFVGVWKKMDFNKKKGDRSINATIRYDMIRCCYRQASTVRVSWKLFANSSIELQPFKMTRRIVRTATQLGALALFTIIVVWFLDNRYRVLPSAIHDYMPAHHPGLVITDITVTKCSKINLFTSCKLNSEKWHRIEKDLYLGQGWINSAYMHVQRKKEEELTSEDKVVMDVSVGRLDPATVTKGKGDERWESRPAGLWLKRSAKRHASDSNDAVTSVDVLFGADAVDPRDGWEMTGTPLLLDSSGEVQEARLSIRRGKLIMPTKPKPRIKENGKFKILQAADLHLSTGTGHCRDAMPEDGGNCEADPRTLEFVGRLLDEEKPDLIILSGDQINGETAPDAQSAIFKYAELFIKRKIPFATIFGNHDDEGSLPRDQQMALIESLPYSLSEAGPEELDGVGNYIVEVLAQGGSKHSALTIYLLDTHSYSPDERSFKGYDWLKKNQIDWFKQTAEGLRKSHEGYSHIHMDLAFIHIPLPEYRDDALYKEGEWREGVTAPGFNSGFRDALVEQGVVMVSCGHDHANEYCSLSRKEDNTPALWMCYGGGAGFGGYGGYGGYHRRIRLFEIDMNEAKIVTYKRLEYGDVEKRIDEQIIVEGGKPIGPTV</sequence>
<dbReference type="InterPro" id="IPR029063">
    <property type="entry name" value="SAM-dependent_MTases_sf"/>
</dbReference>
<dbReference type="Proteomes" id="UP000326757">
    <property type="component" value="Unassembled WGS sequence"/>
</dbReference>
<feature type="region of interest" description="Disordered" evidence="1">
    <location>
        <begin position="137"/>
        <end position="241"/>
    </location>
</feature>
<evidence type="ECO:0000259" key="2">
    <source>
        <dbReference type="Pfam" id="PF00149"/>
    </source>
</evidence>
<dbReference type="InterPro" id="IPR004843">
    <property type="entry name" value="Calcineurin-like_PHP"/>
</dbReference>
<feature type="compositionally biased region" description="Basic and acidic residues" evidence="1">
    <location>
        <begin position="227"/>
        <end position="241"/>
    </location>
</feature>
<evidence type="ECO:0000256" key="1">
    <source>
        <dbReference type="SAM" id="MobiDB-lite"/>
    </source>
</evidence>
<name>A0A5N6K4N6_MONLA</name>
<accession>A0A5N6K4N6</accession>
<feature type="compositionally biased region" description="Acidic residues" evidence="1">
    <location>
        <begin position="176"/>
        <end position="190"/>
    </location>
</feature>